<dbReference type="InterPro" id="IPR003736">
    <property type="entry name" value="PAAI_dom"/>
</dbReference>
<dbReference type="GO" id="GO:0047617">
    <property type="term" value="F:fatty acyl-CoA hydrolase activity"/>
    <property type="evidence" value="ECO:0007669"/>
    <property type="project" value="InterPro"/>
</dbReference>
<dbReference type="Pfam" id="PF03061">
    <property type="entry name" value="4HBT"/>
    <property type="match status" value="1"/>
</dbReference>
<dbReference type="Gene3D" id="3.10.129.10">
    <property type="entry name" value="Hotdog Thioesterase"/>
    <property type="match status" value="1"/>
</dbReference>
<evidence type="ECO:0000313" key="4">
    <source>
        <dbReference type="EMBL" id="MCP8967986.1"/>
    </source>
</evidence>
<comment type="similarity">
    <text evidence="1">Belongs to the thioesterase PaaI family.</text>
</comment>
<accession>A0AA41X2Z4</accession>
<dbReference type="PANTHER" id="PTHR21660">
    <property type="entry name" value="THIOESTERASE SUPERFAMILY MEMBER-RELATED"/>
    <property type="match status" value="1"/>
</dbReference>
<dbReference type="NCBIfam" id="TIGR00369">
    <property type="entry name" value="unchar_dom_1"/>
    <property type="match status" value="1"/>
</dbReference>
<evidence type="ECO:0000313" key="5">
    <source>
        <dbReference type="Proteomes" id="UP001156102"/>
    </source>
</evidence>
<reference evidence="4" key="1">
    <citation type="submission" date="2022-07" db="EMBL/GenBank/DDBJ databases">
        <authorList>
            <person name="Li W.-J."/>
            <person name="Deng Q.-Q."/>
        </authorList>
    </citation>
    <scope>NUCLEOTIDE SEQUENCE</scope>
    <source>
        <strain evidence="4">SYSU M60031</strain>
    </source>
</reference>
<name>A0AA41X2Z4_9BACI</name>
<dbReference type="SUPFAM" id="SSF54637">
    <property type="entry name" value="Thioesterase/thiol ester dehydrase-isomerase"/>
    <property type="match status" value="1"/>
</dbReference>
<dbReference type="InterPro" id="IPR006683">
    <property type="entry name" value="Thioestr_dom"/>
</dbReference>
<proteinExistence type="inferred from homology"/>
<evidence type="ECO:0000256" key="1">
    <source>
        <dbReference type="ARBA" id="ARBA00008324"/>
    </source>
</evidence>
<evidence type="ECO:0000256" key="2">
    <source>
        <dbReference type="ARBA" id="ARBA00022801"/>
    </source>
</evidence>
<dbReference type="AlphaFoldDB" id="A0AA41X2Z4"/>
<keyword evidence="5" id="KW-1185">Reference proteome</keyword>
<feature type="domain" description="Thioesterase" evidence="3">
    <location>
        <begin position="79"/>
        <end position="156"/>
    </location>
</feature>
<dbReference type="RefSeq" id="WP_254757889.1">
    <property type="nucleotide sequence ID" value="NZ_JANCLT010000002.1"/>
</dbReference>
<comment type="caution">
    <text evidence="4">The sequence shown here is derived from an EMBL/GenBank/DDBJ whole genome shotgun (WGS) entry which is preliminary data.</text>
</comment>
<sequence length="169" mass="19073">MKLERNTLKQRMEQLLQEADEHDIELLDIFLGALERKRQPASHLPPSCLRDLLQYEEKLLDDGAYQITIPVTSVTQNIFGAVHGGIIATILDTTMGYVLNHELVPKGQGVVTTEMKVNYLLPGDGKHLRCVAQTVHRGRKLCVVEGKLYNDRDELIAIATGSFYIFTKR</sequence>
<evidence type="ECO:0000259" key="3">
    <source>
        <dbReference type="Pfam" id="PF03061"/>
    </source>
</evidence>
<dbReference type="CDD" id="cd03443">
    <property type="entry name" value="PaaI_thioesterase"/>
    <property type="match status" value="1"/>
</dbReference>
<dbReference type="EMBL" id="JANCLT010000002">
    <property type="protein sequence ID" value="MCP8967986.1"/>
    <property type="molecule type" value="Genomic_DNA"/>
</dbReference>
<dbReference type="InterPro" id="IPR029069">
    <property type="entry name" value="HotDog_dom_sf"/>
</dbReference>
<dbReference type="InterPro" id="IPR039298">
    <property type="entry name" value="ACOT13"/>
</dbReference>
<protein>
    <submittedName>
        <fullName evidence="4">PaaI family thioesterase</fullName>
    </submittedName>
</protein>
<organism evidence="4 5">
    <name type="scientific">Ectobacillus ponti</name>
    <dbReference type="NCBI Taxonomy" id="2961894"/>
    <lineage>
        <taxon>Bacteria</taxon>
        <taxon>Bacillati</taxon>
        <taxon>Bacillota</taxon>
        <taxon>Bacilli</taxon>
        <taxon>Bacillales</taxon>
        <taxon>Bacillaceae</taxon>
        <taxon>Ectobacillus</taxon>
    </lineage>
</organism>
<dbReference type="PANTHER" id="PTHR21660:SF1">
    <property type="entry name" value="ACYL-COENZYME A THIOESTERASE 13"/>
    <property type="match status" value="1"/>
</dbReference>
<gene>
    <name evidence="4" type="ORF">NK662_05465</name>
</gene>
<keyword evidence="2" id="KW-0378">Hydrolase</keyword>
<dbReference type="Proteomes" id="UP001156102">
    <property type="component" value="Unassembled WGS sequence"/>
</dbReference>